<name>A0A8H7ADZ4_9EURO</name>
<accession>A0A8H7ADZ4</accession>
<gene>
    <name evidence="2" type="ORF">GJ744_000987</name>
</gene>
<evidence type="ECO:0000313" key="2">
    <source>
        <dbReference type="EMBL" id="KAF7505366.1"/>
    </source>
</evidence>
<dbReference type="Proteomes" id="UP000606974">
    <property type="component" value="Unassembled WGS sequence"/>
</dbReference>
<comment type="caution">
    <text evidence="2">The sequence shown here is derived from an EMBL/GenBank/DDBJ whole genome shotgun (WGS) entry which is preliminary data.</text>
</comment>
<feature type="compositionally biased region" description="Basic and acidic residues" evidence="1">
    <location>
        <begin position="26"/>
        <end position="37"/>
    </location>
</feature>
<organism evidence="2 3">
    <name type="scientific">Endocarpon pusillum</name>
    <dbReference type="NCBI Taxonomy" id="364733"/>
    <lineage>
        <taxon>Eukaryota</taxon>
        <taxon>Fungi</taxon>
        <taxon>Dikarya</taxon>
        <taxon>Ascomycota</taxon>
        <taxon>Pezizomycotina</taxon>
        <taxon>Eurotiomycetes</taxon>
        <taxon>Chaetothyriomycetidae</taxon>
        <taxon>Verrucariales</taxon>
        <taxon>Verrucariaceae</taxon>
        <taxon>Endocarpon</taxon>
    </lineage>
</organism>
<feature type="region of interest" description="Disordered" evidence="1">
    <location>
        <begin position="109"/>
        <end position="135"/>
    </location>
</feature>
<proteinExistence type="predicted"/>
<protein>
    <submittedName>
        <fullName evidence="2">Uncharacterized protein</fullName>
    </submittedName>
</protein>
<feature type="region of interest" description="Disordered" evidence="1">
    <location>
        <begin position="1"/>
        <end position="54"/>
    </location>
</feature>
<evidence type="ECO:0000256" key="1">
    <source>
        <dbReference type="SAM" id="MobiDB-lite"/>
    </source>
</evidence>
<dbReference type="AlphaFoldDB" id="A0A8H7ADZ4"/>
<dbReference type="EMBL" id="JAACFV010000111">
    <property type="protein sequence ID" value="KAF7505366.1"/>
    <property type="molecule type" value="Genomic_DNA"/>
</dbReference>
<evidence type="ECO:0000313" key="3">
    <source>
        <dbReference type="Proteomes" id="UP000606974"/>
    </source>
</evidence>
<keyword evidence="3" id="KW-1185">Reference proteome</keyword>
<reference evidence="2" key="1">
    <citation type="submission" date="2020-02" db="EMBL/GenBank/DDBJ databases">
        <authorList>
            <person name="Palmer J.M."/>
        </authorList>
    </citation>
    <scope>NUCLEOTIDE SEQUENCE</scope>
    <source>
        <strain evidence="2">EPUS1.4</strain>
        <tissue evidence="2">Thallus</tissue>
    </source>
</reference>
<sequence length="135" mass="14905">MKEGWGHGKLPRITRRGLPNKAGSPEGRHEAQLENEKGSAVPHHNQGGQSREDVWRVRASETPRLHHGRSWQTLKIISHATPLSSLSTCHAAPAGAIGFGEYREQHQGMREKKSCGCSKISPAPDEKKRRAGHLI</sequence>